<feature type="compositionally biased region" description="Basic residues" evidence="1">
    <location>
        <begin position="26"/>
        <end position="43"/>
    </location>
</feature>
<evidence type="ECO:0000256" key="2">
    <source>
        <dbReference type="SAM" id="Phobius"/>
    </source>
</evidence>
<organism evidence="3 4">
    <name type="scientific">Vitis vinifera</name>
    <name type="common">Grape</name>
    <dbReference type="NCBI Taxonomy" id="29760"/>
    <lineage>
        <taxon>Eukaryota</taxon>
        <taxon>Viridiplantae</taxon>
        <taxon>Streptophyta</taxon>
        <taxon>Embryophyta</taxon>
        <taxon>Tracheophyta</taxon>
        <taxon>Spermatophyta</taxon>
        <taxon>Magnoliopsida</taxon>
        <taxon>eudicotyledons</taxon>
        <taxon>Gunneridae</taxon>
        <taxon>Pentapetalae</taxon>
        <taxon>rosids</taxon>
        <taxon>Vitales</taxon>
        <taxon>Vitaceae</taxon>
        <taxon>Viteae</taxon>
        <taxon>Vitis</taxon>
    </lineage>
</organism>
<evidence type="ECO:0000313" key="3">
    <source>
        <dbReference type="EMBL" id="WJZ94352.1"/>
    </source>
</evidence>
<keyword evidence="2" id="KW-1133">Transmembrane helix</keyword>
<protein>
    <submittedName>
        <fullName evidence="3">Uncharacterized protein</fullName>
    </submittedName>
</protein>
<accession>A0ABY9CH14</accession>
<feature type="region of interest" description="Disordered" evidence="1">
    <location>
        <begin position="1"/>
        <end position="60"/>
    </location>
</feature>
<name>A0ABY9CH14_VITVI</name>
<keyword evidence="4" id="KW-1185">Reference proteome</keyword>
<keyword evidence="2" id="KW-0472">Membrane</keyword>
<evidence type="ECO:0000313" key="4">
    <source>
        <dbReference type="Proteomes" id="UP001227230"/>
    </source>
</evidence>
<gene>
    <name evidence="3" type="ORF">VitviT2T_013223</name>
</gene>
<reference evidence="3 4" key="1">
    <citation type="journal article" date="2023" name="Hortic Res">
        <title>The complete reference genome for grapevine (Vitis vinifera L.) genetics and breeding.</title>
        <authorList>
            <person name="Shi X."/>
            <person name="Cao S."/>
            <person name="Wang X."/>
            <person name="Huang S."/>
            <person name="Wang Y."/>
            <person name="Liu Z."/>
            <person name="Liu W."/>
            <person name="Leng X."/>
            <person name="Peng Y."/>
            <person name="Wang N."/>
            <person name="Wang Y."/>
            <person name="Ma Z."/>
            <person name="Xu X."/>
            <person name="Zhang F."/>
            <person name="Xue H."/>
            <person name="Zhong H."/>
            <person name="Wang Y."/>
            <person name="Zhang K."/>
            <person name="Velt A."/>
            <person name="Avia K."/>
            <person name="Holtgrawe D."/>
            <person name="Grimplet J."/>
            <person name="Matus J.T."/>
            <person name="Ware D."/>
            <person name="Wu X."/>
            <person name="Wang H."/>
            <person name="Liu C."/>
            <person name="Fang Y."/>
            <person name="Rustenholz C."/>
            <person name="Cheng Z."/>
            <person name="Xiao H."/>
            <person name="Zhou Y."/>
        </authorList>
    </citation>
    <scope>NUCLEOTIDE SEQUENCE [LARGE SCALE GENOMIC DNA]</scope>
    <source>
        <strain evidence="4">cv. Pinot noir / PN40024</strain>
        <tissue evidence="3">Leaf</tissue>
    </source>
</reference>
<feature type="compositionally biased region" description="Basic and acidic residues" evidence="1">
    <location>
        <begin position="44"/>
        <end position="56"/>
    </location>
</feature>
<dbReference type="EMBL" id="CP126656">
    <property type="protein sequence ID" value="WJZ94352.1"/>
    <property type="molecule type" value="Genomic_DNA"/>
</dbReference>
<proteinExistence type="predicted"/>
<feature type="transmembrane region" description="Helical" evidence="2">
    <location>
        <begin position="131"/>
        <end position="148"/>
    </location>
</feature>
<feature type="compositionally biased region" description="Basic and acidic residues" evidence="1">
    <location>
        <begin position="7"/>
        <end position="18"/>
    </location>
</feature>
<sequence>MMVSDTLDSKREHRRSSDNDAEDSSKRRKHRRHRHHHCPRHSSWKHEAEGGGKHEVEGDEEHAAEDFVALPSPQPAVIVVAVVSSSNWKPEYDVEEGEIVEEEGLELVVMQLRRRNLILMLSLARSKRWKFVMYLMFKIWMAVWQMVINRNFVQWPIVEGKLLEIRIQCKRIGRIMAWRLVQI</sequence>
<keyword evidence="2" id="KW-0812">Transmembrane</keyword>
<dbReference type="Proteomes" id="UP001227230">
    <property type="component" value="Chromosome 9"/>
</dbReference>
<evidence type="ECO:0000256" key="1">
    <source>
        <dbReference type="SAM" id="MobiDB-lite"/>
    </source>
</evidence>